<gene>
    <name evidence="5" type="ORF">QFZ56_001209</name>
</gene>
<comment type="caution">
    <text evidence="5">The sequence shown here is derived from an EMBL/GenBank/DDBJ whole genome shotgun (WGS) entry which is preliminary data.</text>
</comment>
<dbReference type="PANTHER" id="PTHR10724:SF7">
    <property type="entry name" value="SMALL RIBOSOMAL SUBUNIT PROTEIN BS1C"/>
    <property type="match status" value="1"/>
</dbReference>
<dbReference type="SUPFAM" id="SSF50249">
    <property type="entry name" value="Nucleic acid-binding proteins"/>
    <property type="match status" value="1"/>
</dbReference>
<evidence type="ECO:0000313" key="5">
    <source>
        <dbReference type="EMBL" id="MDQ0682246.1"/>
    </source>
</evidence>
<dbReference type="InterPro" id="IPR003029">
    <property type="entry name" value="S1_domain"/>
</dbReference>
<organism evidence="5 6">
    <name type="scientific">Streptomyces achromogenes</name>
    <dbReference type="NCBI Taxonomy" id="67255"/>
    <lineage>
        <taxon>Bacteria</taxon>
        <taxon>Bacillati</taxon>
        <taxon>Actinomycetota</taxon>
        <taxon>Actinomycetes</taxon>
        <taxon>Kitasatosporales</taxon>
        <taxon>Streptomycetaceae</taxon>
        <taxon>Streptomyces</taxon>
    </lineage>
</organism>
<protein>
    <recommendedName>
        <fullName evidence="4">S1 motif domain-containing protein</fullName>
    </recommendedName>
</protein>
<evidence type="ECO:0000256" key="2">
    <source>
        <dbReference type="ARBA" id="ARBA00022980"/>
    </source>
</evidence>
<dbReference type="PROSITE" id="PS50126">
    <property type="entry name" value="S1"/>
    <property type="match status" value="1"/>
</dbReference>
<keyword evidence="3" id="KW-0687">Ribonucleoprotein</keyword>
<reference evidence="5 6" key="1">
    <citation type="submission" date="2023-07" db="EMBL/GenBank/DDBJ databases">
        <title>Comparative genomics of wheat-associated soil bacteria to identify genetic determinants of phenazine resistance.</title>
        <authorList>
            <person name="Mouncey N."/>
        </authorList>
    </citation>
    <scope>NUCLEOTIDE SEQUENCE [LARGE SCALE GENOMIC DNA]</scope>
    <source>
        <strain evidence="5 6">W4I19-2</strain>
    </source>
</reference>
<evidence type="ECO:0000256" key="3">
    <source>
        <dbReference type="ARBA" id="ARBA00023274"/>
    </source>
</evidence>
<proteinExistence type="inferred from homology"/>
<dbReference type="InterPro" id="IPR050437">
    <property type="entry name" value="Ribos_protein_bS1-like"/>
</dbReference>
<feature type="domain" description="S1 motif" evidence="4">
    <location>
        <begin position="93"/>
        <end position="142"/>
    </location>
</feature>
<name>A0ABU0PVQ3_STRAH</name>
<dbReference type="InterPro" id="IPR012340">
    <property type="entry name" value="NA-bd_OB-fold"/>
</dbReference>
<sequence length="168" mass="18238">MASLPDEGLSESVWEDESGRIASTVVDETGYEAVTNRLAGASSAAVVSLYADERQPLLTAVLPDGDGVLRARWQTEPAPSDRAWAFLKTLRRGQIVTATVTLIADFGVTFVDIGGFTAMINIPELSWRPLDHPSDVVGVGQETPRPRGDTWQVTESSRRLCVGLWLRA</sequence>
<dbReference type="Proteomes" id="UP001243364">
    <property type="component" value="Unassembled WGS sequence"/>
</dbReference>
<keyword evidence="2" id="KW-0689">Ribosomal protein</keyword>
<comment type="similarity">
    <text evidence="1">Belongs to the bacterial ribosomal protein bS1 family.</text>
</comment>
<dbReference type="Gene3D" id="2.40.50.140">
    <property type="entry name" value="Nucleic acid-binding proteins"/>
    <property type="match status" value="1"/>
</dbReference>
<dbReference type="RefSeq" id="WP_307040728.1">
    <property type="nucleotide sequence ID" value="NZ_JAUSYA010000001.1"/>
</dbReference>
<dbReference type="PANTHER" id="PTHR10724">
    <property type="entry name" value="30S RIBOSOMAL PROTEIN S1"/>
    <property type="match status" value="1"/>
</dbReference>
<evidence type="ECO:0000256" key="1">
    <source>
        <dbReference type="ARBA" id="ARBA00006767"/>
    </source>
</evidence>
<dbReference type="Pfam" id="PF00575">
    <property type="entry name" value="S1"/>
    <property type="match status" value="1"/>
</dbReference>
<accession>A0ABU0PVQ3</accession>
<keyword evidence="6" id="KW-1185">Reference proteome</keyword>
<evidence type="ECO:0000259" key="4">
    <source>
        <dbReference type="PROSITE" id="PS50126"/>
    </source>
</evidence>
<evidence type="ECO:0000313" key="6">
    <source>
        <dbReference type="Proteomes" id="UP001243364"/>
    </source>
</evidence>
<dbReference type="EMBL" id="JAUSYA010000001">
    <property type="protein sequence ID" value="MDQ0682246.1"/>
    <property type="molecule type" value="Genomic_DNA"/>
</dbReference>